<evidence type="ECO:0000313" key="1">
    <source>
        <dbReference type="EMBL" id="TXI27027.1"/>
    </source>
</evidence>
<dbReference type="Proteomes" id="UP000321055">
    <property type="component" value="Unassembled WGS sequence"/>
</dbReference>
<dbReference type="EMBL" id="SSFX01000087">
    <property type="protein sequence ID" value="TXI27027.1"/>
    <property type="molecule type" value="Genomic_DNA"/>
</dbReference>
<accession>A0A5C7VN43</accession>
<reference evidence="1 2" key="1">
    <citation type="submission" date="2018-09" db="EMBL/GenBank/DDBJ databases">
        <title>Metagenome Assembled Genomes from an Advanced Water Purification Facility.</title>
        <authorList>
            <person name="Stamps B.W."/>
            <person name="Spear J.R."/>
        </authorList>
    </citation>
    <scope>NUCLEOTIDE SEQUENCE [LARGE SCALE GENOMIC DNA]</scope>
    <source>
        <strain evidence="1">Bin_54_1</strain>
    </source>
</reference>
<evidence type="ECO:0000313" key="2">
    <source>
        <dbReference type="Proteomes" id="UP000321055"/>
    </source>
</evidence>
<sequence>MTTITFLVNGNTAADKQSKVRVNVTERQDGALFFEVKQHGFSINQLYGVYFDVTDKSLLNTLRVNEDSNVQYVSSESAAATGTHGAGDAVARNGIGHSFIRTYNFILTSVQRRLTLADFANIKLDCASDNTASQNDDDSHRWLYMSLA</sequence>
<dbReference type="AlphaFoldDB" id="A0A5C7VN43"/>
<protein>
    <submittedName>
        <fullName evidence="1">Uncharacterized protein</fullName>
    </submittedName>
</protein>
<comment type="caution">
    <text evidence="1">The sequence shown here is derived from an EMBL/GenBank/DDBJ whole genome shotgun (WGS) entry which is preliminary data.</text>
</comment>
<gene>
    <name evidence="1" type="ORF">E6Q60_10905</name>
</gene>
<proteinExistence type="predicted"/>
<organism evidence="1 2">
    <name type="scientific">Nitrosomonas oligotropha</name>
    <dbReference type="NCBI Taxonomy" id="42354"/>
    <lineage>
        <taxon>Bacteria</taxon>
        <taxon>Pseudomonadati</taxon>
        <taxon>Pseudomonadota</taxon>
        <taxon>Betaproteobacteria</taxon>
        <taxon>Nitrosomonadales</taxon>
        <taxon>Nitrosomonadaceae</taxon>
        <taxon>Nitrosomonas</taxon>
    </lineage>
</organism>
<name>A0A5C7VN43_9PROT</name>